<reference evidence="2" key="1">
    <citation type="journal article" date="2017" name="Cell">
        <title>Insights into land plant evolution garnered from the Marchantia polymorpha genome.</title>
        <authorList>
            <person name="Bowman J.L."/>
            <person name="Kohchi T."/>
            <person name="Yamato K.T."/>
            <person name="Jenkins J."/>
            <person name="Shu S."/>
            <person name="Ishizaki K."/>
            <person name="Yamaoka S."/>
            <person name="Nishihama R."/>
            <person name="Nakamura Y."/>
            <person name="Berger F."/>
            <person name="Adam C."/>
            <person name="Aki S.S."/>
            <person name="Althoff F."/>
            <person name="Araki T."/>
            <person name="Arteaga-Vazquez M.A."/>
            <person name="Balasubrmanian S."/>
            <person name="Barry K."/>
            <person name="Bauer D."/>
            <person name="Boehm C.R."/>
            <person name="Briginshaw L."/>
            <person name="Caballero-Perez J."/>
            <person name="Catarino B."/>
            <person name="Chen F."/>
            <person name="Chiyoda S."/>
            <person name="Chovatia M."/>
            <person name="Davies K.M."/>
            <person name="Delmans M."/>
            <person name="Demura T."/>
            <person name="Dierschke T."/>
            <person name="Dolan L."/>
            <person name="Dorantes-Acosta A.E."/>
            <person name="Eklund D.M."/>
            <person name="Florent S.N."/>
            <person name="Flores-Sandoval E."/>
            <person name="Fujiyama A."/>
            <person name="Fukuzawa H."/>
            <person name="Galik B."/>
            <person name="Grimanelli D."/>
            <person name="Grimwood J."/>
            <person name="Grossniklaus U."/>
            <person name="Hamada T."/>
            <person name="Haseloff J."/>
            <person name="Hetherington A.J."/>
            <person name="Higo A."/>
            <person name="Hirakawa Y."/>
            <person name="Hundley H.N."/>
            <person name="Ikeda Y."/>
            <person name="Inoue K."/>
            <person name="Inoue S.I."/>
            <person name="Ishida S."/>
            <person name="Jia Q."/>
            <person name="Kakita M."/>
            <person name="Kanazawa T."/>
            <person name="Kawai Y."/>
            <person name="Kawashima T."/>
            <person name="Kennedy M."/>
            <person name="Kinose K."/>
            <person name="Kinoshita T."/>
            <person name="Kohara Y."/>
            <person name="Koide E."/>
            <person name="Komatsu K."/>
            <person name="Kopischke S."/>
            <person name="Kubo M."/>
            <person name="Kyozuka J."/>
            <person name="Lagercrantz U."/>
            <person name="Lin S.S."/>
            <person name="Lindquist E."/>
            <person name="Lipzen A.M."/>
            <person name="Lu C.W."/>
            <person name="De Luna E."/>
            <person name="Martienssen R.A."/>
            <person name="Minamino N."/>
            <person name="Mizutani M."/>
            <person name="Mizutani M."/>
            <person name="Mochizuki N."/>
            <person name="Monte I."/>
            <person name="Mosher R."/>
            <person name="Nagasaki H."/>
            <person name="Nakagami H."/>
            <person name="Naramoto S."/>
            <person name="Nishitani K."/>
            <person name="Ohtani M."/>
            <person name="Okamoto T."/>
            <person name="Okumura M."/>
            <person name="Phillips J."/>
            <person name="Pollak B."/>
            <person name="Reinders A."/>
            <person name="Rovekamp M."/>
            <person name="Sano R."/>
            <person name="Sawa S."/>
            <person name="Schmid M.W."/>
            <person name="Shirakawa M."/>
            <person name="Solano R."/>
            <person name="Spunde A."/>
            <person name="Suetsugu N."/>
            <person name="Sugano S."/>
            <person name="Sugiyama A."/>
            <person name="Sun R."/>
            <person name="Suzuki Y."/>
            <person name="Takenaka M."/>
            <person name="Takezawa D."/>
            <person name="Tomogane H."/>
            <person name="Tsuzuki M."/>
            <person name="Ueda T."/>
            <person name="Umeda M."/>
            <person name="Ward J.M."/>
            <person name="Watanabe Y."/>
            <person name="Yazaki K."/>
            <person name="Yokoyama R."/>
            <person name="Yoshitake Y."/>
            <person name="Yotsui I."/>
            <person name="Zachgo S."/>
            <person name="Schmutz J."/>
        </authorList>
    </citation>
    <scope>NUCLEOTIDE SEQUENCE [LARGE SCALE GENOMIC DNA]</scope>
    <source>
        <strain evidence="2">Tak-1</strain>
    </source>
</reference>
<dbReference type="Gramene" id="Mp1g16400.1">
    <property type="protein sequence ID" value="Mp1g16400.1.cds"/>
    <property type="gene ID" value="Mp1g16400"/>
</dbReference>
<dbReference type="AlphaFoldDB" id="A0A2R6X686"/>
<dbReference type="Proteomes" id="UP000244005">
    <property type="component" value="Unassembled WGS sequence"/>
</dbReference>
<evidence type="ECO:0000313" key="1">
    <source>
        <dbReference type="EMBL" id="PTQ41599.1"/>
    </source>
</evidence>
<gene>
    <name evidence="1" type="ORF">MARPO_0033s0020</name>
</gene>
<protein>
    <submittedName>
        <fullName evidence="1">Uncharacterized protein</fullName>
    </submittedName>
</protein>
<keyword evidence="2" id="KW-1185">Reference proteome</keyword>
<organism evidence="1 2">
    <name type="scientific">Marchantia polymorpha</name>
    <name type="common">Common liverwort</name>
    <name type="synonym">Marchantia aquatica</name>
    <dbReference type="NCBI Taxonomy" id="3197"/>
    <lineage>
        <taxon>Eukaryota</taxon>
        <taxon>Viridiplantae</taxon>
        <taxon>Streptophyta</taxon>
        <taxon>Embryophyta</taxon>
        <taxon>Marchantiophyta</taxon>
        <taxon>Marchantiopsida</taxon>
        <taxon>Marchantiidae</taxon>
        <taxon>Marchantiales</taxon>
        <taxon>Marchantiaceae</taxon>
        <taxon>Marchantia</taxon>
    </lineage>
</organism>
<dbReference type="EMBL" id="KZ772705">
    <property type="protein sequence ID" value="PTQ41599.1"/>
    <property type="molecule type" value="Genomic_DNA"/>
</dbReference>
<name>A0A2R6X686_MARPO</name>
<accession>A0A2R6X686</accession>
<proteinExistence type="predicted"/>
<evidence type="ECO:0000313" key="2">
    <source>
        <dbReference type="Proteomes" id="UP000244005"/>
    </source>
</evidence>
<sequence>MEENKNHPFGIISCEMDRACGSKIQVLQVCENAENHLFGVILDYRYKFRHARSVREHIKTSEITFDLFYPFLCQL</sequence>